<dbReference type="Proteomes" id="UP000697710">
    <property type="component" value="Unassembled WGS sequence"/>
</dbReference>
<name>A0A956LWI7_UNCEI</name>
<feature type="binding site" evidence="3">
    <location>
        <position position="158"/>
    </location>
    <ligand>
        <name>a divalent metal cation</name>
        <dbReference type="ChEBI" id="CHEBI:60240"/>
        <label>2</label>
    </ligand>
</feature>
<dbReference type="InterPro" id="IPR001130">
    <property type="entry name" value="TatD-like"/>
</dbReference>
<dbReference type="PANTHER" id="PTHR46124:SF2">
    <property type="entry name" value="D-AMINOACYL-TRNA DEACYLASE"/>
    <property type="match status" value="1"/>
</dbReference>
<dbReference type="GO" id="GO:0046872">
    <property type="term" value="F:metal ion binding"/>
    <property type="evidence" value="ECO:0007669"/>
    <property type="project" value="UniProtKB-KW"/>
</dbReference>
<accession>A0A956LWI7</accession>
<dbReference type="FunFam" id="3.20.20.140:FF:000005">
    <property type="entry name" value="TatD family hydrolase"/>
    <property type="match status" value="1"/>
</dbReference>
<dbReference type="PANTHER" id="PTHR46124">
    <property type="entry name" value="D-AMINOACYL-TRNA DEACYLASE"/>
    <property type="match status" value="1"/>
</dbReference>
<protein>
    <submittedName>
        <fullName evidence="4">TatD family hydrolase</fullName>
    </submittedName>
</protein>
<gene>
    <name evidence="4" type="ORF">KC729_04215</name>
</gene>
<feature type="binding site" evidence="3">
    <location>
        <position position="127"/>
    </location>
    <ligand>
        <name>a divalent metal cation</name>
        <dbReference type="ChEBI" id="CHEBI:60240"/>
        <label>2</label>
    </ligand>
</feature>
<evidence type="ECO:0000256" key="1">
    <source>
        <dbReference type="ARBA" id="ARBA00022723"/>
    </source>
</evidence>
<dbReference type="CDD" id="cd01310">
    <property type="entry name" value="TatD_DNAse"/>
    <property type="match status" value="1"/>
</dbReference>
<comment type="caution">
    <text evidence="4">The sequence shown here is derived from an EMBL/GenBank/DDBJ whole genome shotgun (WGS) entry which is preliminary data.</text>
</comment>
<dbReference type="Pfam" id="PF01026">
    <property type="entry name" value="TatD_DNase"/>
    <property type="match status" value="1"/>
</dbReference>
<dbReference type="GO" id="GO:0016788">
    <property type="term" value="F:hydrolase activity, acting on ester bonds"/>
    <property type="evidence" value="ECO:0007669"/>
    <property type="project" value="InterPro"/>
</dbReference>
<evidence type="ECO:0000256" key="2">
    <source>
        <dbReference type="ARBA" id="ARBA00022801"/>
    </source>
</evidence>
<proteinExistence type="predicted"/>
<evidence type="ECO:0000256" key="3">
    <source>
        <dbReference type="PIRSR" id="PIRSR005902-1"/>
    </source>
</evidence>
<feature type="binding site" evidence="3">
    <location>
        <position position="7"/>
    </location>
    <ligand>
        <name>a divalent metal cation</name>
        <dbReference type="ChEBI" id="CHEBI:60240"/>
        <label>1</label>
    </ligand>
</feature>
<dbReference type="Gene3D" id="3.20.20.140">
    <property type="entry name" value="Metal-dependent hydrolases"/>
    <property type="match status" value="1"/>
</dbReference>
<reference evidence="4" key="2">
    <citation type="journal article" date="2021" name="Microbiome">
        <title>Successional dynamics and alternative stable states in a saline activated sludge microbial community over 9 years.</title>
        <authorList>
            <person name="Wang Y."/>
            <person name="Ye J."/>
            <person name="Ju F."/>
            <person name="Liu L."/>
            <person name="Boyd J.A."/>
            <person name="Deng Y."/>
            <person name="Parks D.H."/>
            <person name="Jiang X."/>
            <person name="Yin X."/>
            <person name="Woodcroft B.J."/>
            <person name="Tyson G.W."/>
            <person name="Hugenholtz P."/>
            <person name="Polz M.F."/>
            <person name="Zhang T."/>
        </authorList>
    </citation>
    <scope>NUCLEOTIDE SEQUENCE</scope>
    <source>
        <strain evidence="4">HKST-UBA01</strain>
    </source>
</reference>
<keyword evidence="2 4" id="KW-0378">Hydrolase</keyword>
<evidence type="ECO:0000313" key="5">
    <source>
        <dbReference type="Proteomes" id="UP000697710"/>
    </source>
</evidence>
<sequence>MIDTHAHLHSRQYDADRAEVVSAIFTAGLRYVLEVNIDPPGWPVAQSVFAMDARIFGTVGIHPHDTGRASLADLEALRGELDGPRILAVGECGLDYYRDYAPYDVQREFFRRQVRWSRETGKPLVVHSRQKREGPSAHADVLAILEEEGGGEVRGVIHCFSGDLEVARRAHALGFKLGMGGAISYGRKKNQEWVAEIADAIGPESFLLETDCPYLTPHPHQAERNDPRFIPQIAEYLATYLALPVEEIDRMTDAAAIDLFGFGKSDAPSA</sequence>
<keyword evidence="1 3" id="KW-0479">Metal-binding</keyword>
<dbReference type="SUPFAM" id="SSF51556">
    <property type="entry name" value="Metallo-dependent hydrolases"/>
    <property type="match status" value="1"/>
</dbReference>
<dbReference type="GO" id="GO:0005829">
    <property type="term" value="C:cytosol"/>
    <property type="evidence" value="ECO:0007669"/>
    <property type="project" value="TreeGrafter"/>
</dbReference>
<dbReference type="EMBL" id="JAGQHR010000077">
    <property type="protein sequence ID" value="MCA9726864.1"/>
    <property type="molecule type" value="Genomic_DNA"/>
</dbReference>
<dbReference type="InterPro" id="IPR032466">
    <property type="entry name" value="Metal_Hydrolase"/>
</dbReference>
<feature type="binding site" evidence="3">
    <location>
        <position position="211"/>
    </location>
    <ligand>
        <name>a divalent metal cation</name>
        <dbReference type="ChEBI" id="CHEBI:60240"/>
        <label>1</label>
    </ligand>
</feature>
<evidence type="ECO:0000313" key="4">
    <source>
        <dbReference type="EMBL" id="MCA9726864.1"/>
    </source>
</evidence>
<feature type="binding site" evidence="3">
    <location>
        <position position="5"/>
    </location>
    <ligand>
        <name>a divalent metal cation</name>
        <dbReference type="ChEBI" id="CHEBI:60240"/>
        <label>1</label>
    </ligand>
</feature>
<dbReference type="PIRSF" id="PIRSF005902">
    <property type="entry name" value="DNase_TatD"/>
    <property type="match status" value="1"/>
</dbReference>
<reference evidence="4" key="1">
    <citation type="submission" date="2020-04" db="EMBL/GenBank/DDBJ databases">
        <authorList>
            <person name="Zhang T."/>
        </authorList>
    </citation>
    <scope>NUCLEOTIDE SEQUENCE</scope>
    <source>
        <strain evidence="4">HKST-UBA01</strain>
    </source>
</reference>
<dbReference type="AlphaFoldDB" id="A0A956LWI7"/>
<feature type="binding site" evidence="3">
    <location>
        <position position="91"/>
    </location>
    <ligand>
        <name>a divalent metal cation</name>
        <dbReference type="ChEBI" id="CHEBI:60240"/>
        <label>1</label>
    </ligand>
</feature>
<organism evidence="4 5">
    <name type="scientific">Eiseniibacteriota bacterium</name>
    <dbReference type="NCBI Taxonomy" id="2212470"/>
    <lineage>
        <taxon>Bacteria</taxon>
        <taxon>Candidatus Eiseniibacteriota</taxon>
    </lineage>
</organism>